<dbReference type="SMART" id="SM00346">
    <property type="entry name" value="HTH_ICLR"/>
    <property type="match status" value="1"/>
</dbReference>
<evidence type="ECO:0000256" key="2">
    <source>
        <dbReference type="ARBA" id="ARBA00023125"/>
    </source>
</evidence>
<dbReference type="Pfam" id="PF01614">
    <property type="entry name" value="IclR_C"/>
    <property type="match status" value="1"/>
</dbReference>
<evidence type="ECO:0000256" key="3">
    <source>
        <dbReference type="ARBA" id="ARBA00023163"/>
    </source>
</evidence>
<keyword evidence="3" id="KW-0804">Transcription</keyword>
<dbReference type="InterPro" id="IPR014757">
    <property type="entry name" value="Tscrpt_reg_IclR_C"/>
</dbReference>
<keyword evidence="1" id="KW-0805">Transcription regulation</keyword>
<dbReference type="AlphaFoldDB" id="A0A238XA18"/>
<dbReference type="PANTHER" id="PTHR30136:SF24">
    <property type="entry name" value="HTH-TYPE TRANSCRIPTIONAL REPRESSOR ALLR"/>
    <property type="match status" value="1"/>
</dbReference>
<name>A0A238XA18_9ACTN</name>
<accession>A0A238XA18</accession>
<dbReference type="Proteomes" id="UP000198420">
    <property type="component" value="Unassembled WGS sequence"/>
</dbReference>
<dbReference type="InterPro" id="IPR036388">
    <property type="entry name" value="WH-like_DNA-bd_sf"/>
</dbReference>
<dbReference type="Pfam" id="PF09339">
    <property type="entry name" value="HTH_IclR"/>
    <property type="match status" value="1"/>
</dbReference>
<evidence type="ECO:0000313" key="6">
    <source>
        <dbReference type="EMBL" id="SNR55411.1"/>
    </source>
</evidence>
<dbReference type="Gene3D" id="1.10.10.10">
    <property type="entry name" value="Winged helix-like DNA-binding domain superfamily/Winged helix DNA-binding domain"/>
    <property type="match status" value="1"/>
</dbReference>
<feature type="domain" description="IclR-ED" evidence="5">
    <location>
        <begin position="73"/>
        <end position="266"/>
    </location>
</feature>
<dbReference type="OrthoDB" id="7274111at2"/>
<gene>
    <name evidence="6" type="ORF">SAMN06265355_10495</name>
</gene>
<organism evidence="6 7">
    <name type="scientific">Actinomadura mexicana</name>
    <dbReference type="NCBI Taxonomy" id="134959"/>
    <lineage>
        <taxon>Bacteria</taxon>
        <taxon>Bacillati</taxon>
        <taxon>Actinomycetota</taxon>
        <taxon>Actinomycetes</taxon>
        <taxon>Streptosporangiales</taxon>
        <taxon>Thermomonosporaceae</taxon>
        <taxon>Actinomadura</taxon>
    </lineage>
</organism>
<evidence type="ECO:0000259" key="5">
    <source>
        <dbReference type="PROSITE" id="PS51078"/>
    </source>
</evidence>
<proteinExistence type="predicted"/>
<dbReference type="PANTHER" id="PTHR30136">
    <property type="entry name" value="HELIX-TURN-HELIX TRANSCRIPTIONAL REGULATOR, ICLR FAMILY"/>
    <property type="match status" value="1"/>
</dbReference>
<dbReference type="PROSITE" id="PS51077">
    <property type="entry name" value="HTH_ICLR"/>
    <property type="match status" value="1"/>
</dbReference>
<evidence type="ECO:0000256" key="1">
    <source>
        <dbReference type="ARBA" id="ARBA00023015"/>
    </source>
</evidence>
<reference evidence="7" key="1">
    <citation type="submission" date="2017-06" db="EMBL/GenBank/DDBJ databases">
        <authorList>
            <person name="Varghese N."/>
            <person name="Submissions S."/>
        </authorList>
    </citation>
    <scope>NUCLEOTIDE SEQUENCE [LARGE SCALE GENOMIC DNA]</scope>
    <source>
        <strain evidence="7">DSM 44485</strain>
    </source>
</reference>
<dbReference type="Gene3D" id="3.30.450.40">
    <property type="match status" value="1"/>
</dbReference>
<keyword evidence="7" id="KW-1185">Reference proteome</keyword>
<dbReference type="GO" id="GO:0045892">
    <property type="term" value="P:negative regulation of DNA-templated transcription"/>
    <property type="evidence" value="ECO:0007669"/>
    <property type="project" value="TreeGrafter"/>
</dbReference>
<feature type="domain" description="HTH iclR-type" evidence="4">
    <location>
        <begin position="9"/>
        <end position="69"/>
    </location>
</feature>
<dbReference type="InterPro" id="IPR036390">
    <property type="entry name" value="WH_DNA-bd_sf"/>
</dbReference>
<dbReference type="RefSeq" id="WP_089311752.1">
    <property type="nucleotide sequence ID" value="NZ_FZNP01000004.1"/>
</dbReference>
<evidence type="ECO:0000259" key="4">
    <source>
        <dbReference type="PROSITE" id="PS51077"/>
    </source>
</evidence>
<evidence type="ECO:0000313" key="7">
    <source>
        <dbReference type="Proteomes" id="UP000198420"/>
    </source>
</evidence>
<dbReference type="PROSITE" id="PS51078">
    <property type="entry name" value="ICLR_ED"/>
    <property type="match status" value="1"/>
</dbReference>
<dbReference type="EMBL" id="FZNP01000004">
    <property type="protein sequence ID" value="SNR55411.1"/>
    <property type="molecule type" value="Genomic_DNA"/>
</dbReference>
<dbReference type="InterPro" id="IPR029016">
    <property type="entry name" value="GAF-like_dom_sf"/>
</dbReference>
<dbReference type="InterPro" id="IPR050707">
    <property type="entry name" value="HTH_MetabolicPath_Reg"/>
</dbReference>
<sequence length="269" mass="29062">MENRPPYPLRSVDNALHLLQVLRDQGGLRVSEAAAELGTARSTAHRLLAMLVYRGFAVQDDNHTYLPGPALSAPSLLGGPRMQRLRRALLPHMEALCDRVNESVNLMVRVGTQTRFLATVESHQALHVGDRQGTILPAHLSSGGRALLAELDDAQLAALYLTEDASSSAAHRDTSASDRDGKISTADFQRLLEGLRGVRRSGYALNLEATEAGICAIGKCAVDRSGQVVGALTIAAPTPRFPRSRISPLAAELRLTIERACHDMDPHIM</sequence>
<keyword evidence="2" id="KW-0238">DNA-binding</keyword>
<protein>
    <submittedName>
        <fullName evidence="6">Transcriptional regulator, IclR family</fullName>
    </submittedName>
</protein>
<dbReference type="SUPFAM" id="SSF55781">
    <property type="entry name" value="GAF domain-like"/>
    <property type="match status" value="1"/>
</dbReference>
<dbReference type="InterPro" id="IPR005471">
    <property type="entry name" value="Tscrpt_reg_IclR_N"/>
</dbReference>
<dbReference type="GO" id="GO:0003700">
    <property type="term" value="F:DNA-binding transcription factor activity"/>
    <property type="evidence" value="ECO:0007669"/>
    <property type="project" value="TreeGrafter"/>
</dbReference>
<dbReference type="SUPFAM" id="SSF46785">
    <property type="entry name" value="Winged helix' DNA-binding domain"/>
    <property type="match status" value="1"/>
</dbReference>
<dbReference type="GO" id="GO:0003677">
    <property type="term" value="F:DNA binding"/>
    <property type="evidence" value="ECO:0007669"/>
    <property type="project" value="UniProtKB-KW"/>
</dbReference>